<comment type="cofactor">
    <cofactor evidence="3">
        <name>Mg(2+)</name>
        <dbReference type="ChEBI" id="CHEBI:18420"/>
    </cofactor>
</comment>
<comment type="pathway">
    <text evidence="3 4">Cofactor biosynthesis; coenzyme A biosynthesis; CoA from (R)-pantothenate: step 3/5.</text>
</comment>
<protein>
    <recommendedName>
        <fullName evidence="3">Coenzyme A biosynthesis bifunctional protein CoaBC</fullName>
    </recommendedName>
    <alternativeName>
        <fullName evidence="3">DNA/pantothenate metabolism flavoprotein</fullName>
    </alternativeName>
    <alternativeName>
        <fullName evidence="3">Phosphopantothenoylcysteine synthetase/decarboxylase</fullName>
        <shortName evidence="3">PPCS-PPCDC</shortName>
    </alternativeName>
    <domain>
        <recommendedName>
            <fullName evidence="3">Phosphopantothenoylcysteine decarboxylase</fullName>
            <shortName evidence="3">PPC decarboxylase</shortName>
            <shortName evidence="3">PPC-DC</shortName>
            <ecNumber evidence="3">4.1.1.36</ecNumber>
        </recommendedName>
        <alternativeName>
            <fullName evidence="3">CoaC</fullName>
        </alternativeName>
    </domain>
    <domain>
        <recommendedName>
            <fullName evidence="3">Phosphopantothenate--cysteine ligase</fullName>
            <ecNumber evidence="3">6.3.2.5</ecNumber>
        </recommendedName>
        <alternativeName>
            <fullName evidence="3">CoaB</fullName>
        </alternativeName>
        <alternativeName>
            <fullName evidence="3">Phosphopantothenoylcysteine synthetase</fullName>
            <shortName evidence="3">PPC synthetase</shortName>
            <shortName evidence="3">PPC-S</shortName>
        </alternativeName>
    </domain>
</protein>
<sequence>MFKEKNVLVMVSGSVAAYKSATLVRLLIKSGAQVRVGMTTAAQEFITSKTLSILSGNDVLTDLFVGHTSDVVHIDWAKWADIIFVVPATANLIGKLAQGIADDAVTTTIMASIADKIIAPAMNDNMLTNPAVVRNIETLKKDGWFVIEPAVGFLAEGYSAQGRLPEPVDILQQSAVRLRAKNGLLIGKKIIITAGGTHEALDPVRYLTNRSSGKMGYALARAAAEMGADVILITTIAREDIFGVKKIFVNSAQEMFDASIQAFATADIFISAAAVSDFKPAEKAIHKIKKQANGGLTLRLVQNPDILRTIGQSKKNHQIVIGFAAETQEILAHGQDKLIKKNADMLIINDVSRSDTGFSSDDNAVTILIPGRLPETLSKASKIDIARAIMTQVITLK</sequence>
<feature type="binding site" evidence="3">
    <location>
        <position position="337"/>
    </location>
    <ligand>
        <name>CTP</name>
        <dbReference type="ChEBI" id="CHEBI:37563"/>
    </ligand>
</feature>
<comment type="function">
    <text evidence="3">Catalyzes two sequential steps in the biosynthesis of coenzyme A. In the first step cysteine is conjugated to 4'-phosphopantothenate to form 4-phosphopantothenoylcysteine. In the second step the latter compound is decarboxylated to form 4'-phosphopantotheine.</text>
</comment>
<dbReference type="InterPro" id="IPR035929">
    <property type="entry name" value="CoaB-like_sf"/>
</dbReference>
<dbReference type="InterPro" id="IPR007085">
    <property type="entry name" value="DNA/pantothenate-metab_flavo_C"/>
</dbReference>
<evidence type="ECO:0000259" key="6">
    <source>
        <dbReference type="Pfam" id="PF04127"/>
    </source>
</evidence>
<dbReference type="PANTHER" id="PTHR14359:SF6">
    <property type="entry name" value="PHOSPHOPANTOTHENOYLCYSTEINE DECARBOXYLASE"/>
    <property type="match status" value="1"/>
</dbReference>
<comment type="pathway">
    <text evidence="3 4">Cofactor biosynthesis; coenzyme A biosynthesis; CoA from (R)-pantothenate: step 2/5.</text>
</comment>
<dbReference type="PANTHER" id="PTHR14359">
    <property type="entry name" value="HOMO-OLIGOMERIC FLAVIN CONTAINING CYS DECARBOXYLASE FAMILY"/>
    <property type="match status" value="1"/>
</dbReference>
<feature type="binding site" evidence="3">
    <location>
        <position position="341"/>
    </location>
    <ligand>
        <name>CTP</name>
        <dbReference type="ChEBI" id="CHEBI:37563"/>
    </ligand>
</feature>
<organism evidence="7 8">
    <name type="scientific">Leuconostoc gasicomitatum</name>
    <dbReference type="NCBI Taxonomy" id="115778"/>
    <lineage>
        <taxon>Bacteria</taxon>
        <taxon>Bacillati</taxon>
        <taxon>Bacillota</taxon>
        <taxon>Bacilli</taxon>
        <taxon>Lactobacillales</taxon>
        <taxon>Lactobacillaceae</taxon>
        <taxon>Leuconostoc</taxon>
        <taxon>Leuconostoc gelidum group</taxon>
    </lineage>
</organism>
<dbReference type="Gene3D" id="3.40.50.1950">
    <property type="entry name" value="Flavin prenyltransferase-like"/>
    <property type="match status" value="1"/>
</dbReference>
<dbReference type="GO" id="GO:0004633">
    <property type="term" value="F:phosphopantothenoylcysteine decarboxylase activity"/>
    <property type="evidence" value="ECO:0007669"/>
    <property type="project" value="UniProtKB-UniRule"/>
</dbReference>
<feature type="domain" description="DNA/pantothenate metabolism flavoprotein C-terminal" evidence="6">
    <location>
        <begin position="186"/>
        <end position="394"/>
    </location>
</feature>
<feature type="binding site" evidence="3">
    <location>
        <position position="323"/>
    </location>
    <ligand>
        <name>CTP</name>
        <dbReference type="ChEBI" id="CHEBI:37563"/>
    </ligand>
</feature>
<dbReference type="SUPFAM" id="SSF102645">
    <property type="entry name" value="CoaB-like"/>
    <property type="match status" value="1"/>
</dbReference>
<keyword evidence="3 4" id="KW-0285">Flavoprotein</keyword>
<feature type="binding site" evidence="3">
    <location>
        <position position="287"/>
    </location>
    <ligand>
        <name>CTP</name>
        <dbReference type="ChEBI" id="CHEBI:37563"/>
    </ligand>
</feature>
<dbReference type="Pfam" id="PF04127">
    <property type="entry name" value="DFP"/>
    <property type="match status" value="1"/>
</dbReference>
<dbReference type="InterPro" id="IPR005252">
    <property type="entry name" value="CoaBC"/>
</dbReference>
<dbReference type="Gene3D" id="3.40.50.10300">
    <property type="entry name" value="CoaB-like"/>
    <property type="match status" value="1"/>
</dbReference>
<dbReference type="GO" id="GO:0004632">
    <property type="term" value="F:phosphopantothenate--cysteine ligase activity"/>
    <property type="evidence" value="ECO:0007669"/>
    <property type="project" value="UniProtKB-UniRule"/>
</dbReference>
<dbReference type="RefSeq" id="WP_224132510.1">
    <property type="nucleotide sequence ID" value="NZ_CBCPIF010000001.1"/>
</dbReference>
<dbReference type="EMBL" id="JAHBFI010000021">
    <property type="protein sequence ID" value="MBZ5963398.1"/>
    <property type="molecule type" value="Genomic_DNA"/>
</dbReference>
<keyword evidence="3" id="KW-0479">Metal-binding</keyword>
<dbReference type="AlphaFoldDB" id="A0A9Q3SZJ8"/>
<dbReference type="GO" id="GO:0010181">
    <property type="term" value="F:FMN binding"/>
    <property type="evidence" value="ECO:0007669"/>
    <property type="project" value="UniProtKB-UniRule"/>
</dbReference>
<comment type="caution">
    <text evidence="3">Lacks conserved residue(s) required for the propagation of feature annotation.</text>
</comment>
<keyword evidence="2 3" id="KW-0456">Lyase</keyword>
<accession>A0A9Q3SZJ8</accession>
<gene>
    <name evidence="3 7" type="primary">coaBC</name>
    <name evidence="7" type="ORF">KIJ12_09615</name>
</gene>
<comment type="similarity">
    <text evidence="3 4">In the C-terminal section; belongs to the PPC synthetase family.</text>
</comment>
<dbReference type="InterPro" id="IPR036551">
    <property type="entry name" value="Flavin_trans-like"/>
</dbReference>
<dbReference type="GO" id="GO:0046872">
    <property type="term" value="F:metal ion binding"/>
    <property type="evidence" value="ECO:0007669"/>
    <property type="project" value="UniProtKB-KW"/>
</dbReference>
<dbReference type="InterPro" id="IPR003382">
    <property type="entry name" value="Flavoprotein"/>
</dbReference>
<comment type="catalytic activity">
    <reaction evidence="3 4">
        <text>(R)-4'-phosphopantothenate + L-cysteine + CTP = N-[(R)-4-phosphopantothenoyl]-L-cysteine + CMP + diphosphate + H(+)</text>
        <dbReference type="Rhea" id="RHEA:19397"/>
        <dbReference type="ChEBI" id="CHEBI:10986"/>
        <dbReference type="ChEBI" id="CHEBI:15378"/>
        <dbReference type="ChEBI" id="CHEBI:33019"/>
        <dbReference type="ChEBI" id="CHEBI:35235"/>
        <dbReference type="ChEBI" id="CHEBI:37563"/>
        <dbReference type="ChEBI" id="CHEBI:59458"/>
        <dbReference type="ChEBI" id="CHEBI:60377"/>
        <dbReference type="EC" id="6.3.2.5"/>
    </reaction>
</comment>
<keyword evidence="3 4" id="KW-0436">Ligase</keyword>
<comment type="caution">
    <text evidence="7">The sequence shown here is derived from an EMBL/GenBank/DDBJ whole genome shotgun (WGS) entry which is preliminary data.</text>
</comment>
<feature type="domain" description="Flavoprotein" evidence="5">
    <location>
        <begin position="5"/>
        <end position="172"/>
    </location>
</feature>
<reference evidence="7" key="1">
    <citation type="submission" date="2021-05" db="EMBL/GenBank/DDBJ databases">
        <title>Pangenome of Leuconostoc gelidum warrants species status for Leuconostoc gelidum subsp. gasicomitatum.</title>
        <authorList>
            <person name="Johansson P."/>
            <person name="Sade E."/>
            <person name="Hultman J."/>
            <person name="Auvinen P."/>
            <person name="Bjorkroth J."/>
        </authorList>
    </citation>
    <scope>NUCLEOTIDE SEQUENCE</scope>
    <source>
        <strain evidence="7">A.21.4</strain>
    </source>
</reference>
<evidence type="ECO:0000256" key="4">
    <source>
        <dbReference type="RuleBase" id="RU364078"/>
    </source>
</evidence>
<evidence type="ECO:0000259" key="5">
    <source>
        <dbReference type="Pfam" id="PF02441"/>
    </source>
</evidence>
<dbReference type="NCBIfam" id="TIGR00521">
    <property type="entry name" value="coaBC_dfp"/>
    <property type="match status" value="1"/>
</dbReference>
<keyword evidence="3" id="KW-0460">Magnesium</keyword>
<comment type="catalytic activity">
    <reaction evidence="3 4">
        <text>N-[(R)-4-phosphopantothenoyl]-L-cysteine + H(+) = (R)-4'-phosphopantetheine + CO2</text>
        <dbReference type="Rhea" id="RHEA:16793"/>
        <dbReference type="ChEBI" id="CHEBI:15378"/>
        <dbReference type="ChEBI" id="CHEBI:16526"/>
        <dbReference type="ChEBI" id="CHEBI:59458"/>
        <dbReference type="ChEBI" id="CHEBI:61723"/>
        <dbReference type="EC" id="4.1.1.36"/>
    </reaction>
</comment>
<feature type="binding site" evidence="3">
    <location>
        <position position="277"/>
    </location>
    <ligand>
        <name>CTP</name>
        <dbReference type="ChEBI" id="CHEBI:37563"/>
    </ligand>
</feature>
<evidence type="ECO:0000256" key="1">
    <source>
        <dbReference type="ARBA" id="ARBA00022793"/>
    </source>
</evidence>
<feature type="region of interest" description="Phosphopantothenate--cysteine ligase" evidence="3">
    <location>
        <begin position="190"/>
        <end position="397"/>
    </location>
</feature>
<dbReference type="GO" id="GO:0015937">
    <property type="term" value="P:coenzyme A biosynthetic process"/>
    <property type="evidence" value="ECO:0007669"/>
    <property type="project" value="UniProtKB-UniRule"/>
</dbReference>
<dbReference type="EC" id="4.1.1.36" evidence="3"/>
<proteinExistence type="inferred from homology"/>
<dbReference type="EC" id="6.3.2.5" evidence="3"/>
<keyword evidence="1 3" id="KW-0210">Decarboxylase</keyword>
<dbReference type="HAMAP" id="MF_02225">
    <property type="entry name" value="CoaBC"/>
    <property type="match status" value="1"/>
</dbReference>
<evidence type="ECO:0000256" key="3">
    <source>
        <dbReference type="HAMAP-Rule" id="MF_02225"/>
    </source>
</evidence>
<dbReference type="GO" id="GO:0015941">
    <property type="term" value="P:pantothenate catabolic process"/>
    <property type="evidence" value="ECO:0007669"/>
    <property type="project" value="InterPro"/>
</dbReference>
<comment type="similarity">
    <text evidence="3 4">In the N-terminal section; belongs to the HFCD (homo-oligomeric flavin containing Cys decarboxylase) superfamily.</text>
</comment>
<name>A0A9Q3SZJ8_9LACO</name>
<comment type="function">
    <text evidence="4">Catalyzes two steps in the biosynthesis of coenzyme A. In the first step cysteine is conjugated to 4'-phosphopantothenate to form 4-phosphopantothenoylcysteine, in the latter compound is decarboxylated to form 4'-phosphopantotheine.</text>
</comment>
<feature type="binding site" evidence="3">
    <location>
        <begin position="304"/>
        <end position="307"/>
    </location>
    <ligand>
        <name>CTP</name>
        <dbReference type="ChEBI" id="CHEBI:37563"/>
    </ligand>
</feature>
<evidence type="ECO:0000313" key="7">
    <source>
        <dbReference type="EMBL" id="MBZ5963398.1"/>
    </source>
</evidence>
<feature type="region of interest" description="Phosphopantothenoylcysteine decarboxylase" evidence="3">
    <location>
        <begin position="1"/>
        <end position="189"/>
    </location>
</feature>
<dbReference type="SUPFAM" id="SSF52507">
    <property type="entry name" value="Homo-oligomeric flavin-containing Cys decarboxylases, HFCD"/>
    <property type="match status" value="1"/>
</dbReference>
<dbReference type="GO" id="GO:0071513">
    <property type="term" value="C:phosphopantothenoylcysteine decarboxylase complex"/>
    <property type="evidence" value="ECO:0007669"/>
    <property type="project" value="TreeGrafter"/>
</dbReference>
<dbReference type="Pfam" id="PF02441">
    <property type="entry name" value="Flavoprotein"/>
    <property type="match status" value="1"/>
</dbReference>
<comment type="cofactor">
    <cofactor evidence="3">
        <name>FMN</name>
        <dbReference type="ChEBI" id="CHEBI:58210"/>
    </cofactor>
    <text evidence="3">Binds 1 FMN per subunit.</text>
</comment>
<evidence type="ECO:0000313" key="8">
    <source>
        <dbReference type="Proteomes" id="UP000752647"/>
    </source>
</evidence>
<keyword evidence="3" id="KW-0511">Multifunctional enzyme</keyword>
<keyword evidence="3 4" id="KW-0288">FMN</keyword>
<evidence type="ECO:0000256" key="2">
    <source>
        <dbReference type="ARBA" id="ARBA00023239"/>
    </source>
</evidence>
<dbReference type="Proteomes" id="UP000752647">
    <property type="component" value="Unassembled WGS sequence"/>
</dbReference>